<keyword evidence="3" id="KW-0285">Flavoprotein</keyword>
<reference evidence="8 9" key="1">
    <citation type="journal article" date="2020" name="Phytopathology">
        <title>Genome Sequence Resources of Colletotrichum truncatum, C. plurivorum, C. musicola, and C. sojae: Four Species Pathogenic to Soybean (Glycine max).</title>
        <authorList>
            <person name="Rogerio F."/>
            <person name="Boufleur T.R."/>
            <person name="Ciampi-Guillardi M."/>
            <person name="Sukno S.A."/>
            <person name="Thon M.R."/>
            <person name="Massola Junior N.S."/>
            <person name="Baroncelli R."/>
        </authorList>
    </citation>
    <scope>NUCLEOTIDE SEQUENCE [LARGE SCALE GENOMIC DNA]</scope>
    <source>
        <strain evidence="8 9">LFN0009</strain>
    </source>
</reference>
<gene>
    <name evidence="8" type="ORF">CSOJ01_07338</name>
</gene>
<keyword evidence="5" id="KW-0560">Oxidoreductase</keyword>
<dbReference type="InterPro" id="IPR036318">
    <property type="entry name" value="FAD-bd_PCMH-like_sf"/>
</dbReference>
<comment type="cofactor">
    <cofactor evidence="1">
        <name>FAD</name>
        <dbReference type="ChEBI" id="CHEBI:57692"/>
    </cofactor>
</comment>
<feature type="domain" description="FAD-binding PCMH-type" evidence="7">
    <location>
        <begin position="117"/>
        <end position="297"/>
    </location>
</feature>
<dbReference type="PROSITE" id="PS51387">
    <property type="entry name" value="FAD_PCMH"/>
    <property type="match status" value="1"/>
</dbReference>
<dbReference type="Proteomes" id="UP000652219">
    <property type="component" value="Unassembled WGS sequence"/>
</dbReference>
<keyword evidence="6" id="KW-0732">Signal</keyword>
<sequence length="606" mass="64103">MASVAVLSLLSLVSAAGVSAQSCKITPNDAAWPSEADWSALNTTLQGTLIKTQPVASSCYPGNPFNSPQTCEDVEKGWGFSDFHALYPESIDYPLYANNSCLPPGATGYSATKACDVGALPQYVVNATTEEQVAAAMSWASKQNIRIVVKGTGHDLNGRSSGAYSLSIWTHNFKKLEYKPRWTSPSDNTTEEAIVVGTGNNWGSASRGAAKFGKVLVGGTVESVGVGGQVQGGGHGPLSSTYGLAADQILEARVVTTEGQILVANDAQNQDLLWAVKGGGGGQYGVVTEYVLKAHQPPGNVVSCSIELSAEGNSSAAKEATWRSFAALLASVPDLMDAGLTGSALFMGEGLTNASISVNASRAVSGSLGFFAYNTTAEKVVSLLAPVRSRMLASAGGNGTVSVKLGEPTTSPDFMSLFEAVNESPSAAGQYSLMTSRMLGRKELSDLPESTLASYLEQIMKAQDPTSGGMMVIGLQGGNGPRNVPEKMRGAVNPMWRSTYIHMMSYGATLDTTIPPQQALANAAKWLEEVKEPIWREWAPGSGSYMNEANAFNSHFKEDFYGESYDRLLEVKRKYDPTESLFVLSGVGSDAWEYDLNSGKLCRKAA</sequence>
<dbReference type="SUPFAM" id="SSF56176">
    <property type="entry name" value="FAD-binding/transporter-associated domain-like"/>
    <property type="match status" value="1"/>
</dbReference>
<accession>A0A8H6J946</accession>
<evidence type="ECO:0000256" key="1">
    <source>
        <dbReference type="ARBA" id="ARBA00001974"/>
    </source>
</evidence>
<protein>
    <submittedName>
        <fullName evidence="8">Isoamyl alcohol</fullName>
    </submittedName>
</protein>
<dbReference type="Gene3D" id="3.40.462.20">
    <property type="match status" value="1"/>
</dbReference>
<dbReference type="Gene3D" id="3.30.465.10">
    <property type="match status" value="1"/>
</dbReference>
<dbReference type="PANTHER" id="PTHR42973:SF39">
    <property type="entry name" value="FAD-BINDING PCMH-TYPE DOMAIN-CONTAINING PROTEIN"/>
    <property type="match status" value="1"/>
</dbReference>
<evidence type="ECO:0000259" key="7">
    <source>
        <dbReference type="PROSITE" id="PS51387"/>
    </source>
</evidence>
<evidence type="ECO:0000313" key="8">
    <source>
        <dbReference type="EMBL" id="KAF6808767.1"/>
    </source>
</evidence>
<keyword evidence="4" id="KW-0274">FAD</keyword>
<evidence type="ECO:0000313" key="9">
    <source>
        <dbReference type="Proteomes" id="UP000652219"/>
    </source>
</evidence>
<dbReference type="Pfam" id="PF08031">
    <property type="entry name" value="BBE"/>
    <property type="match status" value="1"/>
</dbReference>
<dbReference type="InterPro" id="IPR016169">
    <property type="entry name" value="FAD-bd_PCMH_sub2"/>
</dbReference>
<evidence type="ECO:0000256" key="3">
    <source>
        <dbReference type="ARBA" id="ARBA00022630"/>
    </source>
</evidence>
<evidence type="ECO:0000256" key="4">
    <source>
        <dbReference type="ARBA" id="ARBA00022827"/>
    </source>
</evidence>
<evidence type="ECO:0000256" key="2">
    <source>
        <dbReference type="ARBA" id="ARBA00005466"/>
    </source>
</evidence>
<evidence type="ECO:0000256" key="5">
    <source>
        <dbReference type="ARBA" id="ARBA00023002"/>
    </source>
</evidence>
<name>A0A8H6J946_9PEZI</name>
<dbReference type="AlphaFoldDB" id="A0A8H6J946"/>
<dbReference type="EMBL" id="WIGN01000112">
    <property type="protein sequence ID" value="KAF6808767.1"/>
    <property type="molecule type" value="Genomic_DNA"/>
</dbReference>
<feature type="chain" id="PRO_5034817604" evidence="6">
    <location>
        <begin position="21"/>
        <end position="606"/>
    </location>
</feature>
<evidence type="ECO:0000256" key="6">
    <source>
        <dbReference type="SAM" id="SignalP"/>
    </source>
</evidence>
<feature type="signal peptide" evidence="6">
    <location>
        <begin position="1"/>
        <end position="20"/>
    </location>
</feature>
<dbReference type="InterPro" id="IPR050416">
    <property type="entry name" value="FAD-linked_Oxidoreductase"/>
</dbReference>
<dbReference type="InterPro" id="IPR012951">
    <property type="entry name" value="BBE"/>
</dbReference>
<organism evidence="8 9">
    <name type="scientific">Colletotrichum sojae</name>
    <dbReference type="NCBI Taxonomy" id="2175907"/>
    <lineage>
        <taxon>Eukaryota</taxon>
        <taxon>Fungi</taxon>
        <taxon>Dikarya</taxon>
        <taxon>Ascomycota</taxon>
        <taxon>Pezizomycotina</taxon>
        <taxon>Sordariomycetes</taxon>
        <taxon>Hypocreomycetidae</taxon>
        <taxon>Glomerellales</taxon>
        <taxon>Glomerellaceae</taxon>
        <taxon>Colletotrichum</taxon>
        <taxon>Colletotrichum orchidearum species complex</taxon>
    </lineage>
</organism>
<keyword evidence="9" id="KW-1185">Reference proteome</keyword>
<proteinExistence type="inferred from homology"/>
<dbReference type="InterPro" id="IPR006094">
    <property type="entry name" value="Oxid_FAD_bind_N"/>
</dbReference>
<dbReference type="Pfam" id="PF01565">
    <property type="entry name" value="FAD_binding_4"/>
    <property type="match status" value="1"/>
</dbReference>
<dbReference type="GO" id="GO:0016491">
    <property type="term" value="F:oxidoreductase activity"/>
    <property type="evidence" value="ECO:0007669"/>
    <property type="project" value="UniProtKB-KW"/>
</dbReference>
<comment type="caution">
    <text evidence="8">The sequence shown here is derived from an EMBL/GenBank/DDBJ whole genome shotgun (WGS) entry which is preliminary data.</text>
</comment>
<comment type="similarity">
    <text evidence="2">Belongs to the oxygen-dependent FAD-linked oxidoreductase family.</text>
</comment>
<dbReference type="GO" id="GO:0071949">
    <property type="term" value="F:FAD binding"/>
    <property type="evidence" value="ECO:0007669"/>
    <property type="project" value="InterPro"/>
</dbReference>
<dbReference type="PANTHER" id="PTHR42973">
    <property type="entry name" value="BINDING OXIDOREDUCTASE, PUTATIVE (AFU_ORTHOLOGUE AFUA_1G17690)-RELATED"/>
    <property type="match status" value="1"/>
</dbReference>
<dbReference type="InterPro" id="IPR016166">
    <property type="entry name" value="FAD-bd_PCMH"/>
</dbReference>